<protein>
    <submittedName>
        <fullName evidence="2">Uncharacterized protein</fullName>
    </submittedName>
</protein>
<comment type="caution">
    <text evidence="2">The sequence shown here is derived from an EMBL/GenBank/DDBJ whole genome shotgun (WGS) entry which is preliminary data.</text>
</comment>
<sequence length="129" mass="13943">MGCKAPTPPPYKPGDTVKRPAPPPPPPEKFKTKQGIMMEMQTNQKITAQLAVDILNQALSLDPDCLTALVSHRIECNATLAHDSEVMCGISKGKYMTGTLGIINSLVKDGFVAARFTDENKLAAFQVCK</sequence>
<organism evidence="2 3">
    <name type="scientific">Yersinia mollaretii</name>
    <dbReference type="NCBI Taxonomy" id="33060"/>
    <lineage>
        <taxon>Bacteria</taxon>
        <taxon>Pseudomonadati</taxon>
        <taxon>Pseudomonadota</taxon>
        <taxon>Gammaproteobacteria</taxon>
        <taxon>Enterobacterales</taxon>
        <taxon>Yersiniaceae</taxon>
        <taxon>Yersinia</taxon>
    </lineage>
</organism>
<feature type="compositionally biased region" description="Pro residues" evidence="1">
    <location>
        <begin position="1"/>
        <end position="12"/>
    </location>
</feature>
<reference evidence="2 3" key="1">
    <citation type="submission" date="2015-03" db="EMBL/GenBank/DDBJ databases">
        <authorList>
            <consortium name="Pathogen Informatics"/>
            <person name="Murphy D."/>
        </authorList>
    </citation>
    <scope>NUCLEOTIDE SEQUENCE [LARGE SCALE GENOMIC DNA]</scope>
    <source>
        <strain evidence="2 3">FE82747</strain>
    </source>
</reference>
<feature type="region of interest" description="Disordered" evidence="1">
    <location>
        <begin position="1"/>
        <end position="31"/>
    </location>
</feature>
<dbReference type="EMBL" id="CQBM01000017">
    <property type="protein sequence ID" value="CNI67841.1"/>
    <property type="molecule type" value="Genomic_DNA"/>
</dbReference>
<evidence type="ECO:0000313" key="3">
    <source>
        <dbReference type="Proteomes" id="UP000040841"/>
    </source>
</evidence>
<dbReference type="RefSeq" id="WP_230845762.1">
    <property type="nucleotide sequence ID" value="NZ_CABMMJ010000017.1"/>
</dbReference>
<dbReference type="Proteomes" id="UP000040841">
    <property type="component" value="Unassembled WGS sequence"/>
</dbReference>
<dbReference type="AlphaFoldDB" id="A0AA36LUV7"/>
<evidence type="ECO:0000256" key="1">
    <source>
        <dbReference type="SAM" id="MobiDB-lite"/>
    </source>
</evidence>
<name>A0AA36LUV7_YERMO</name>
<gene>
    <name evidence="2" type="ORF">ERS008502_03955</name>
</gene>
<accession>A0AA36LUV7</accession>
<proteinExistence type="predicted"/>
<evidence type="ECO:0000313" key="2">
    <source>
        <dbReference type="EMBL" id="CNI67841.1"/>
    </source>
</evidence>